<dbReference type="InterPro" id="IPR043129">
    <property type="entry name" value="ATPase_NBD"/>
</dbReference>
<dbReference type="Gene3D" id="3.30.420.40">
    <property type="match status" value="1"/>
</dbReference>
<accession>A0A7C7DAC6</accession>
<dbReference type="GO" id="GO:0047761">
    <property type="term" value="F:butyrate kinase activity"/>
    <property type="evidence" value="ECO:0007669"/>
    <property type="project" value="UniProtKB-EC"/>
</dbReference>
<evidence type="ECO:0000256" key="1">
    <source>
        <dbReference type="ARBA" id="ARBA00008748"/>
    </source>
</evidence>
<dbReference type="GO" id="GO:0008776">
    <property type="term" value="F:acetate kinase activity"/>
    <property type="evidence" value="ECO:0007669"/>
    <property type="project" value="TreeGrafter"/>
</dbReference>
<keyword evidence="5" id="KW-0547">Nucleotide-binding</keyword>
<evidence type="ECO:0000256" key="4">
    <source>
        <dbReference type="ARBA" id="ARBA00022679"/>
    </source>
</evidence>
<evidence type="ECO:0000256" key="5">
    <source>
        <dbReference type="ARBA" id="ARBA00022741"/>
    </source>
</evidence>
<dbReference type="GO" id="GO:0005524">
    <property type="term" value="F:ATP binding"/>
    <property type="evidence" value="ECO:0007669"/>
    <property type="project" value="UniProtKB-KW"/>
</dbReference>
<keyword evidence="4" id="KW-0808">Transferase</keyword>
<comment type="caution">
    <text evidence="8">The sequence shown here is derived from an EMBL/GenBank/DDBJ whole genome shotgun (WGS) entry which is preliminary data.</text>
</comment>
<dbReference type="EMBL" id="DUTF01000250">
    <property type="protein sequence ID" value="HHY27338.1"/>
    <property type="molecule type" value="Genomic_DNA"/>
</dbReference>
<evidence type="ECO:0000313" key="8">
    <source>
        <dbReference type="EMBL" id="HHY27338.1"/>
    </source>
</evidence>
<dbReference type="InterPro" id="IPR000890">
    <property type="entry name" value="Aliphatic_acid_kin_short-chain"/>
</dbReference>
<evidence type="ECO:0000256" key="3">
    <source>
        <dbReference type="ARBA" id="ARBA00022490"/>
    </source>
</evidence>
<feature type="non-terminal residue" evidence="8">
    <location>
        <position position="97"/>
    </location>
</feature>
<gene>
    <name evidence="8" type="ORF">GX523_11475</name>
</gene>
<organism evidence="8 9">
    <name type="scientific">Desulfitobacterium dehalogenans</name>
    <dbReference type="NCBI Taxonomy" id="36854"/>
    <lineage>
        <taxon>Bacteria</taxon>
        <taxon>Bacillati</taxon>
        <taxon>Bacillota</taxon>
        <taxon>Clostridia</taxon>
        <taxon>Eubacteriales</taxon>
        <taxon>Desulfitobacteriaceae</taxon>
        <taxon>Desulfitobacterium</taxon>
    </lineage>
</organism>
<dbReference type="SUPFAM" id="SSF53067">
    <property type="entry name" value="Actin-like ATPase domain"/>
    <property type="match status" value="1"/>
</dbReference>
<reference evidence="8 9" key="1">
    <citation type="journal article" date="2020" name="Biotechnol. Biofuels">
        <title>New insights from the biogas microbiome by comprehensive genome-resolved metagenomics of nearly 1600 species originating from multiple anaerobic digesters.</title>
        <authorList>
            <person name="Campanaro S."/>
            <person name="Treu L."/>
            <person name="Rodriguez-R L.M."/>
            <person name="Kovalovszki A."/>
            <person name="Ziels R.M."/>
            <person name="Maus I."/>
            <person name="Zhu X."/>
            <person name="Kougias P.G."/>
            <person name="Basile A."/>
            <person name="Luo G."/>
            <person name="Schluter A."/>
            <person name="Konstantinidis K.T."/>
            <person name="Angelidaki I."/>
        </authorList>
    </citation>
    <scope>NUCLEOTIDE SEQUENCE [LARGE SCALE GENOMIC DNA]</scope>
    <source>
        <strain evidence="8">AS05jafATM_4</strain>
    </source>
</reference>
<dbReference type="EC" id="2.7.2.7" evidence="2"/>
<evidence type="ECO:0000256" key="2">
    <source>
        <dbReference type="ARBA" id="ARBA00013069"/>
    </source>
</evidence>
<dbReference type="Proteomes" id="UP000553059">
    <property type="component" value="Unassembled WGS sequence"/>
</dbReference>
<keyword evidence="7" id="KW-0067">ATP-binding</keyword>
<comment type="similarity">
    <text evidence="1">Belongs to the acetokinase family.</text>
</comment>
<dbReference type="GO" id="GO:0006083">
    <property type="term" value="P:acetate metabolic process"/>
    <property type="evidence" value="ECO:0007669"/>
    <property type="project" value="TreeGrafter"/>
</dbReference>
<sequence length="97" mass="10383">MKILVINCGSSSLKYQLLDMDTQTPIAKGLVERIGLPGAVLTHRPADGEKEIITAEIPNHTVAIQMVLDALVNPEYGVVKSLEEIGSVGHRVVHGGE</sequence>
<dbReference type="InterPro" id="IPR023865">
    <property type="entry name" value="Aliphatic_acid_kinase_CS"/>
</dbReference>
<dbReference type="Pfam" id="PF00871">
    <property type="entry name" value="Acetate_kinase"/>
    <property type="match status" value="1"/>
</dbReference>
<dbReference type="PANTHER" id="PTHR21060:SF15">
    <property type="entry name" value="ACETATE KINASE-RELATED"/>
    <property type="match status" value="1"/>
</dbReference>
<proteinExistence type="inferred from homology"/>
<protein>
    <recommendedName>
        <fullName evidence="2">butyrate kinase</fullName>
        <ecNumber evidence="2">2.7.2.7</ecNumber>
    </recommendedName>
</protein>
<evidence type="ECO:0000313" key="9">
    <source>
        <dbReference type="Proteomes" id="UP000553059"/>
    </source>
</evidence>
<dbReference type="PROSITE" id="PS01075">
    <property type="entry name" value="ACETATE_KINASE_1"/>
    <property type="match status" value="1"/>
</dbReference>
<evidence type="ECO:0000256" key="7">
    <source>
        <dbReference type="ARBA" id="ARBA00022840"/>
    </source>
</evidence>
<dbReference type="AlphaFoldDB" id="A0A7C7DAC6"/>
<evidence type="ECO:0000256" key="6">
    <source>
        <dbReference type="ARBA" id="ARBA00022777"/>
    </source>
</evidence>
<keyword evidence="6 8" id="KW-0418">Kinase</keyword>
<dbReference type="PANTHER" id="PTHR21060">
    <property type="entry name" value="ACETATE KINASE"/>
    <property type="match status" value="1"/>
</dbReference>
<name>A0A7C7DAC6_9FIRM</name>
<keyword evidence="3" id="KW-0963">Cytoplasm</keyword>